<sequence length="348" mass="39831">MLHKIQIKDLDVRNVVEALAETLGADCAVENNEICFDVPSDKGRGYMKAISFSHGVGIIDVDVQLNESIQIEMCRSQVKPLKILFNRESAIQQQFSGKEESHEIRRLESVILSGNTRHYNILTIPANKPVCFFSLEINRKLFETKIEDFLSAMNTELEELFRDVNGINLFFHKGHYSLDIARAIEESIECELLGFTRAVFLEGKAYEILAHHLRLYLDDLSEPDKRKILRQSTVERIEEAAEIIKKELENLGTILSLSKRVGLNQNTLQTGFKHLYGSSVNQYIRNAKIEKAKELIETSDLNITEITYLIGINSRSYFSKLFKERYVMSPSEYMAKVRNSQDTSPKTA</sequence>
<evidence type="ECO:0000313" key="5">
    <source>
        <dbReference type="EMBL" id="NHF61025.1"/>
    </source>
</evidence>
<evidence type="ECO:0000256" key="3">
    <source>
        <dbReference type="ARBA" id="ARBA00023163"/>
    </source>
</evidence>
<evidence type="ECO:0000256" key="1">
    <source>
        <dbReference type="ARBA" id="ARBA00023015"/>
    </source>
</evidence>
<accession>A0A967AX96</accession>
<dbReference type="SUPFAM" id="SSF46689">
    <property type="entry name" value="Homeodomain-like"/>
    <property type="match status" value="1"/>
</dbReference>
<dbReference type="InterPro" id="IPR053142">
    <property type="entry name" value="PchR_regulatory_protein"/>
</dbReference>
<dbReference type="RefSeq" id="WP_152575513.1">
    <property type="nucleotide sequence ID" value="NZ_VIKU02000005.1"/>
</dbReference>
<dbReference type="PROSITE" id="PS01124">
    <property type="entry name" value="HTH_ARAC_FAMILY_2"/>
    <property type="match status" value="1"/>
</dbReference>
<keyword evidence="2" id="KW-0238">DNA-binding</keyword>
<evidence type="ECO:0000259" key="4">
    <source>
        <dbReference type="PROSITE" id="PS01124"/>
    </source>
</evidence>
<dbReference type="GO" id="GO:0043565">
    <property type="term" value="F:sequence-specific DNA binding"/>
    <property type="evidence" value="ECO:0007669"/>
    <property type="project" value="InterPro"/>
</dbReference>
<comment type="caution">
    <text evidence="5">The sequence shown here is derived from an EMBL/GenBank/DDBJ whole genome shotgun (WGS) entry which is preliminary data.</text>
</comment>
<dbReference type="PANTHER" id="PTHR47893">
    <property type="entry name" value="REGULATORY PROTEIN PCHR"/>
    <property type="match status" value="1"/>
</dbReference>
<proteinExistence type="predicted"/>
<dbReference type="Proteomes" id="UP000707206">
    <property type="component" value="Unassembled WGS sequence"/>
</dbReference>
<dbReference type="Pfam" id="PF12833">
    <property type="entry name" value="HTH_18"/>
    <property type="match status" value="1"/>
</dbReference>
<dbReference type="PANTHER" id="PTHR47893:SF1">
    <property type="entry name" value="REGULATORY PROTEIN PCHR"/>
    <property type="match status" value="1"/>
</dbReference>
<keyword evidence="3" id="KW-0804">Transcription</keyword>
<reference evidence="5" key="1">
    <citation type="submission" date="2019-07" db="EMBL/GenBank/DDBJ databases">
        <authorList>
            <person name="De-Chao Zhang Q."/>
        </authorList>
    </citation>
    <scope>NUCLEOTIDE SEQUENCE</scope>
    <source>
        <strain evidence="5">TP-CH-4</strain>
    </source>
</reference>
<keyword evidence="1" id="KW-0805">Transcription regulation</keyword>
<dbReference type="GO" id="GO:0003700">
    <property type="term" value="F:DNA-binding transcription factor activity"/>
    <property type="evidence" value="ECO:0007669"/>
    <property type="project" value="InterPro"/>
</dbReference>
<dbReference type="AlphaFoldDB" id="A0A967AX96"/>
<dbReference type="SMART" id="SM00342">
    <property type="entry name" value="HTH_ARAC"/>
    <property type="match status" value="1"/>
</dbReference>
<name>A0A967AX96_9FLAO</name>
<dbReference type="PRINTS" id="PR00032">
    <property type="entry name" value="HTHARAC"/>
</dbReference>
<dbReference type="InterPro" id="IPR009057">
    <property type="entry name" value="Homeodomain-like_sf"/>
</dbReference>
<dbReference type="Gene3D" id="1.10.10.60">
    <property type="entry name" value="Homeodomain-like"/>
    <property type="match status" value="2"/>
</dbReference>
<evidence type="ECO:0000313" key="6">
    <source>
        <dbReference type="Proteomes" id="UP000707206"/>
    </source>
</evidence>
<dbReference type="InterPro" id="IPR020449">
    <property type="entry name" value="Tscrpt_reg_AraC-type_HTH"/>
</dbReference>
<keyword evidence="6" id="KW-1185">Reference proteome</keyword>
<reference evidence="5" key="2">
    <citation type="submission" date="2020-03" db="EMBL/GenBank/DDBJ databases">
        <title>Flavobacteriaceae bacterium strain TP-CH-4, a member of the family Flavobacteriaceae isolated from a deep-sea seamount.</title>
        <authorList>
            <person name="Zhang D.-C."/>
        </authorList>
    </citation>
    <scope>NUCLEOTIDE SEQUENCE</scope>
    <source>
        <strain evidence="5">TP-CH-4</strain>
    </source>
</reference>
<dbReference type="EMBL" id="VIKU02000005">
    <property type="protein sequence ID" value="NHF61025.1"/>
    <property type="molecule type" value="Genomic_DNA"/>
</dbReference>
<evidence type="ECO:0000256" key="2">
    <source>
        <dbReference type="ARBA" id="ARBA00023125"/>
    </source>
</evidence>
<organism evidence="5 6">
    <name type="scientific">Pelagihabitans pacificus</name>
    <dbReference type="NCBI Taxonomy" id="2696054"/>
    <lineage>
        <taxon>Bacteria</taxon>
        <taxon>Pseudomonadati</taxon>
        <taxon>Bacteroidota</taxon>
        <taxon>Flavobacteriia</taxon>
        <taxon>Flavobacteriales</taxon>
        <taxon>Flavobacteriaceae</taxon>
        <taxon>Pelagihabitans</taxon>
    </lineage>
</organism>
<gene>
    <name evidence="5" type="ORF">FK220_016860</name>
</gene>
<dbReference type="InterPro" id="IPR018060">
    <property type="entry name" value="HTH_AraC"/>
</dbReference>
<protein>
    <submittedName>
        <fullName evidence="5">Helix-turn-helix transcriptional regulator</fullName>
    </submittedName>
</protein>
<feature type="domain" description="HTH araC/xylS-type" evidence="4">
    <location>
        <begin position="238"/>
        <end position="336"/>
    </location>
</feature>